<dbReference type="Pfam" id="PF24284">
    <property type="entry name" value="DUF7472"/>
    <property type="match status" value="1"/>
</dbReference>
<keyword evidence="1" id="KW-0472">Membrane</keyword>
<dbReference type="OrthoDB" id="170376at2157"/>
<reference evidence="2 3" key="1">
    <citation type="submission" date="2018-10" db="EMBL/GenBank/DDBJ databases">
        <title>Natrarchaeobius chitinivorans gen. nov., sp. nov., and Natrarchaeobius haloalkaliphilus sp. nov., alkaliphilic, chitin-utilizing haloarchaea from hypersaline alkaline lakes.</title>
        <authorList>
            <person name="Sorokin D.Y."/>
            <person name="Elcheninov A.G."/>
            <person name="Kostrikina N.A."/>
            <person name="Bale N.J."/>
            <person name="Sinninghe Damste J.S."/>
            <person name="Khijniak T.V."/>
            <person name="Kublanov I.V."/>
            <person name="Toshchakov S.V."/>
        </authorList>
    </citation>
    <scope>NUCLEOTIDE SEQUENCE [LARGE SCALE GENOMIC DNA]</scope>
    <source>
        <strain evidence="2 3">AArcht7</strain>
    </source>
</reference>
<keyword evidence="1" id="KW-0812">Transmembrane</keyword>
<protein>
    <submittedName>
        <fullName evidence="2">Uncharacterized protein</fullName>
    </submittedName>
</protein>
<sequence length="87" mass="8962">MLDREQLIEIVVAVSAIFLMLGVMFHIGSTYGGDNGVLTPDGAELLVGAIVGFVFLLTAVGIGLAFLLNEPGAGLEDDEDADAQSPA</sequence>
<dbReference type="EMBL" id="REFZ01000005">
    <property type="protein sequence ID" value="RQH01006.1"/>
    <property type="molecule type" value="Genomic_DNA"/>
</dbReference>
<dbReference type="Proteomes" id="UP000281431">
    <property type="component" value="Unassembled WGS sequence"/>
</dbReference>
<evidence type="ECO:0000313" key="3">
    <source>
        <dbReference type="Proteomes" id="UP000281431"/>
    </source>
</evidence>
<gene>
    <name evidence="2" type="ORF">EA472_09275</name>
</gene>
<organism evidence="2 3">
    <name type="scientific">Natrarchaeobius chitinivorans</name>
    <dbReference type="NCBI Taxonomy" id="1679083"/>
    <lineage>
        <taxon>Archaea</taxon>
        <taxon>Methanobacteriati</taxon>
        <taxon>Methanobacteriota</taxon>
        <taxon>Stenosarchaea group</taxon>
        <taxon>Halobacteria</taxon>
        <taxon>Halobacteriales</taxon>
        <taxon>Natrialbaceae</taxon>
        <taxon>Natrarchaeobius</taxon>
    </lineage>
</organism>
<keyword evidence="3" id="KW-1185">Reference proteome</keyword>
<keyword evidence="1" id="KW-1133">Transmembrane helix</keyword>
<dbReference type="AlphaFoldDB" id="A0A3N6PPB2"/>
<feature type="transmembrane region" description="Helical" evidence="1">
    <location>
        <begin position="45"/>
        <end position="68"/>
    </location>
</feature>
<name>A0A3N6PPB2_NATCH</name>
<accession>A0A3N6PPB2</accession>
<evidence type="ECO:0000256" key="1">
    <source>
        <dbReference type="SAM" id="Phobius"/>
    </source>
</evidence>
<proteinExistence type="predicted"/>
<comment type="caution">
    <text evidence="2">The sequence shown here is derived from an EMBL/GenBank/DDBJ whole genome shotgun (WGS) entry which is preliminary data.</text>
</comment>
<feature type="transmembrane region" description="Helical" evidence="1">
    <location>
        <begin position="7"/>
        <end position="25"/>
    </location>
</feature>
<evidence type="ECO:0000313" key="2">
    <source>
        <dbReference type="EMBL" id="RQH01006.1"/>
    </source>
</evidence>
<dbReference type="InterPro" id="IPR055895">
    <property type="entry name" value="DUF7472"/>
</dbReference>